<accession>A0ABQ9I4Q8</accession>
<gene>
    <name evidence="1" type="ORF">PR048_010781</name>
</gene>
<evidence type="ECO:0000313" key="1">
    <source>
        <dbReference type="EMBL" id="KAJ8891265.1"/>
    </source>
</evidence>
<protein>
    <submittedName>
        <fullName evidence="1">Uncharacterized protein</fullName>
    </submittedName>
</protein>
<proteinExistence type="predicted"/>
<organism evidence="1 2">
    <name type="scientific">Dryococelus australis</name>
    <dbReference type="NCBI Taxonomy" id="614101"/>
    <lineage>
        <taxon>Eukaryota</taxon>
        <taxon>Metazoa</taxon>
        <taxon>Ecdysozoa</taxon>
        <taxon>Arthropoda</taxon>
        <taxon>Hexapoda</taxon>
        <taxon>Insecta</taxon>
        <taxon>Pterygota</taxon>
        <taxon>Neoptera</taxon>
        <taxon>Polyneoptera</taxon>
        <taxon>Phasmatodea</taxon>
        <taxon>Verophasmatodea</taxon>
        <taxon>Anareolatae</taxon>
        <taxon>Phasmatidae</taxon>
        <taxon>Eurycanthinae</taxon>
        <taxon>Dryococelus</taxon>
    </lineage>
</organism>
<sequence length="111" mass="12803">MTQIEFLTFSQLLSKNVLFKFWPNTLQVHAPFRVLDLRQSKKGHRICADSISIPGSYTKPLEINPLKKKDLLSILDLLDTDCQNFFKGLPMSRNAIEFDELEDNLESDSDE</sequence>
<keyword evidence="2" id="KW-1185">Reference proteome</keyword>
<reference evidence="1 2" key="1">
    <citation type="submission" date="2023-02" db="EMBL/GenBank/DDBJ databases">
        <title>LHISI_Scaffold_Assembly.</title>
        <authorList>
            <person name="Stuart O.P."/>
            <person name="Cleave R."/>
            <person name="Magrath M.J.L."/>
            <person name="Mikheyev A.S."/>
        </authorList>
    </citation>
    <scope>NUCLEOTIDE SEQUENCE [LARGE SCALE GENOMIC DNA]</scope>
    <source>
        <strain evidence="1">Daus_M_001</strain>
        <tissue evidence="1">Leg muscle</tissue>
    </source>
</reference>
<comment type="caution">
    <text evidence="1">The sequence shown here is derived from an EMBL/GenBank/DDBJ whole genome shotgun (WGS) entry which is preliminary data.</text>
</comment>
<name>A0ABQ9I4Q8_9NEOP</name>
<dbReference type="EMBL" id="JARBHB010000003">
    <property type="protein sequence ID" value="KAJ8891265.1"/>
    <property type="molecule type" value="Genomic_DNA"/>
</dbReference>
<evidence type="ECO:0000313" key="2">
    <source>
        <dbReference type="Proteomes" id="UP001159363"/>
    </source>
</evidence>
<dbReference type="Proteomes" id="UP001159363">
    <property type="component" value="Chromosome 3"/>
</dbReference>